<comment type="caution">
    <text evidence="6">The sequence shown here is derived from an EMBL/GenBank/DDBJ whole genome shotgun (WGS) entry which is preliminary data.</text>
</comment>
<keyword evidence="3 4" id="KW-0326">Glycosidase</keyword>
<evidence type="ECO:0000313" key="6">
    <source>
        <dbReference type="EMBL" id="PWU66635.1"/>
    </source>
</evidence>
<dbReference type="AlphaFoldDB" id="A0A317KT59"/>
<evidence type="ECO:0000256" key="4">
    <source>
        <dbReference type="PROSITE-ProRule" id="PRU01100"/>
    </source>
</evidence>
<dbReference type="SUPFAM" id="SSF51445">
    <property type="entry name" value="(Trans)glycosidases"/>
    <property type="match status" value="1"/>
</dbReference>
<gene>
    <name evidence="6" type="ORF">DLJ74_19655</name>
</gene>
<protein>
    <submittedName>
        <fullName evidence="6">Mannan endo-1,4-beta-mannosidase A and B</fullName>
    </submittedName>
</protein>
<feature type="active site" description="Proton donor" evidence="4">
    <location>
        <position position="169"/>
    </location>
</feature>
<proteinExistence type="inferred from homology"/>
<name>A0A317KT59_9BACI</name>
<accession>A0A317KT59</accession>
<sequence length="318" mass="36677">MKTNKGGNINLEGKINVKKNHLSNSNASYEAKKLFEYICGIYGNNILSGQQESDWKAPANDELDYIREKTGKLPAIRGLDYINEDYEGVNKRSIEWWEKGGIVSICWHWGSPPNGIGYESSKGTINLEEALTEGTDLYNGMIAKMDDVAKQLKKLQDARVPILWRPFHEFDGAWFWWGKGGSEQFIKLWRLMYDRYTKYHGLNHLIWVLGYSGKIKNGWYPGNDYVDIAGADTYNSGPQTELYQKVIDIVGKKMPVAFHECGPIPNPDEMIENGAKWVWFLTWHTIHIKEQNTPSYLKDIYNHEYVITLDKVPNMKLR</sequence>
<dbReference type="OrthoDB" id="185675at2"/>
<evidence type="ECO:0000256" key="2">
    <source>
        <dbReference type="ARBA" id="ARBA00022801"/>
    </source>
</evidence>
<dbReference type="InterPro" id="IPR000805">
    <property type="entry name" value="Glyco_hydro_26"/>
</dbReference>
<dbReference type="InterPro" id="IPR017853">
    <property type="entry name" value="GH"/>
</dbReference>
<keyword evidence="2 4" id="KW-0378">Hydrolase</keyword>
<comment type="similarity">
    <text evidence="1 4">Belongs to the glycosyl hydrolase 26 family.</text>
</comment>
<keyword evidence="7" id="KW-1185">Reference proteome</keyword>
<dbReference type="PRINTS" id="PR00739">
    <property type="entry name" value="GLHYDRLASE26"/>
</dbReference>
<feature type="active site" description="Nucleophile" evidence="4">
    <location>
        <position position="260"/>
    </location>
</feature>
<evidence type="ECO:0000259" key="5">
    <source>
        <dbReference type="PROSITE" id="PS51764"/>
    </source>
</evidence>
<dbReference type="GO" id="GO:0006080">
    <property type="term" value="P:substituted mannan metabolic process"/>
    <property type="evidence" value="ECO:0007669"/>
    <property type="project" value="InterPro"/>
</dbReference>
<organism evidence="6 7">
    <name type="scientific">Gracilibacillus dipsosauri</name>
    <dbReference type="NCBI Taxonomy" id="178340"/>
    <lineage>
        <taxon>Bacteria</taxon>
        <taxon>Bacillati</taxon>
        <taxon>Bacillota</taxon>
        <taxon>Bacilli</taxon>
        <taxon>Bacillales</taxon>
        <taxon>Bacillaceae</taxon>
        <taxon>Gracilibacillus</taxon>
    </lineage>
</organism>
<reference evidence="6 7" key="1">
    <citation type="submission" date="2018-05" db="EMBL/GenBank/DDBJ databases">
        <title>Genomic analysis of Gracilibacillus dipsosauri DD1 reveals novel features of a salt-tolerant amylase.</title>
        <authorList>
            <person name="Deutch C.E."/>
            <person name="Yang S."/>
        </authorList>
    </citation>
    <scope>NUCLEOTIDE SEQUENCE [LARGE SCALE GENOMIC DNA]</scope>
    <source>
        <strain evidence="6 7">DD1</strain>
    </source>
</reference>
<dbReference type="GO" id="GO:0016985">
    <property type="term" value="F:mannan endo-1,4-beta-mannosidase activity"/>
    <property type="evidence" value="ECO:0007669"/>
    <property type="project" value="InterPro"/>
</dbReference>
<dbReference type="Gene3D" id="3.20.20.80">
    <property type="entry name" value="Glycosidases"/>
    <property type="match status" value="1"/>
</dbReference>
<dbReference type="Pfam" id="PF02156">
    <property type="entry name" value="Glyco_hydro_26"/>
    <property type="match status" value="1"/>
</dbReference>
<dbReference type="PROSITE" id="PS51764">
    <property type="entry name" value="GH26"/>
    <property type="match status" value="1"/>
</dbReference>
<evidence type="ECO:0000256" key="3">
    <source>
        <dbReference type="ARBA" id="ARBA00023295"/>
    </source>
</evidence>
<dbReference type="EMBL" id="QGTD01000021">
    <property type="protein sequence ID" value="PWU66635.1"/>
    <property type="molecule type" value="Genomic_DNA"/>
</dbReference>
<feature type="domain" description="GH26" evidence="5">
    <location>
        <begin position="29"/>
        <end position="310"/>
    </location>
</feature>
<dbReference type="InterPro" id="IPR022790">
    <property type="entry name" value="GH26_dom"/>
</dbReference>
<dbReference type="PANTHER" id="PTHR40079:SF4">
    <property type="entry name" value="GH26 DOMAIN-CONTAINING PROTEIN-RELATED"/>
    <property type="match status" value="1"/>
</dbReference>
<evidence type="ECO:0000256" key="1">
    <source>
        <dbReference type="ARBA" id="ARBA00007754"/>
    </source>
</evidence>
<dbReference type="PANTHER" id="PTHR40079">
    <property type="entry name" value="MANNAN ENDO-1,4-BETA-MANNOSIDASE E-RELATED"/>
    <property type="match status" value="1"/>
</dbReference>
<evidence type="ECO:0000313" key="7">
    <source>
        <dbReference type="Proteomes" id="UP000245624"/>
    </source>
</evidence>
<dbReference type="Proteomes" id="UP000245624">
    <property type="component" value="Unassembled WGS sequence"/>
</dbReference>